<dbReference type="OrthoDB" id="2382401at2"/>
<dbReference type="KEGG" id="palb:EJC50_26460"/>
<reference evidence="3" key="1">
    <citation type="submission" date="2018-12" db="EMBL/GenBank/DDBJ databases">
        <title>Genome sequence of Peanibacillus sp.</title>
        <authorList>
            <person name="Subramani G."/>
            <person name="Srinivasan S."/>
            <person name="Kim M.K."/>
        </authorList>
    </citation>
    <scope>NUCLEOTIDE SEQUENCE [LARGE SCALE GENOMIC DNA]</scope>
    <source>
        <strain evidence="3">18JY67-1</strain>
    </source>
</reference>
<protein>
    <submittedName>
        <fullName evidence="2">Spore coat protein</fullName>
    </submittedName>
</protein>
<evidence type="ECO:0000256" key="1">
    <source>
        <dbReference type="SAM" id="MobiDB-lite"/>
    </source>
</evidence>
<sequence length="140" mass="16170">MPILTDEDLAYTVLADLKRVVSEYTTAATESSCQQVRALFTNLLNSTLQMQGQLFKVMEQNNMYSTSSPALRQEIDKQLKQNQQTAQKTEQFLQQISLGGGGQRMQQQYQPVQYPQPQNTQYQQHTVQPHQQHNPNPYYM</sequence>
<evidence type="ECO:0000313" key="2">
    <source>
        <dbReference type="EMBL" id="AZN43924.1"/>
    </source>
</evidence>
<dbReference type="Pfam" id="PF07875">
    <property type="entry name" value="Coat_F"/>
    <property type="match status" value="1"/>
</dbReference>
<dbReference type="Gene3D" id="1.20.1260.10">
    <property type="match status" value="1"/>
</dbReference>
<dbReference type="EMBL" id="CP034437">
    <property type="protein sequence ID" value="AZN43924.1"/>
    <property type="molecule type" value="Genomic_DNA"/>
</dbReference>
<dbReference type="Proteomes" id="UP000272528">
    <property type="component" value="Chromosome"/>
</dbReference>
<evidence type="ECO:0000313" key="3">
    <source>
        <dbReference type="Proteomes" id="UP000272528"/>
    </source>
</evidence>
<organism evidence="2 3">
    <name type="scientific">Paenibacillus albus</name>
    <dbReference type="NCBI Taxonomy" id="2495582"/>
    <lineage>
        <taxon>Bacteria</taxon>
        <taxon>Bacillati</taxon>
        <taxon>Bacillota</taxon>
        <taxon>Bacilli</taxon>
        <taxon>Bacillales</taxon>
        <taxon>Paenibacillaceae</taxon>
        <taxon>Paenibacillus</taxon>
    </lineage>
</organism>
<accession>A0A3Q8XAU7</accession>
<feature type="region of interest" description="Disordered" evidence="1">
    <location>
        <begin position="116"/>
        <end position="140"/>
    </location>
</feature>
<keyword evidence="2" id="KW-0167">Capsid protein</keyword>
<dbReference type="InterPro" id="IPR012851">
    <property type="entry name" value="Spore_coat_CotF-like"/>
</dbReference>
<keyword evidence="2" id="KW-0946">Virion</keyword>
<keyword evidence="3" id="KW-1185">Reference proteome</keyword>
<dbReference type="InterPro" id="IPR012347">
    <property type="entry name" value="Ferritin-like"/>
</dbReference>
<dbReference type="AlphaFoldDB" id="A0A3Q8XAU7"/>
<proteinExistence type="predicted"/>
<name>A0A3Q8XAU7_9BACL</name>
<gene>
    <name evidence="2" type="ORF">EJC50_26460</name>
</gene>